<name>A0ABM0MX86_SACKO</name>
<keyword evidence="1" id="KW-1185">Reference proteome</keyword>
<gene>
    <name evidence="2" type="primary">LOC102804998</name>
</gene>
<dbReference type="SUPFAM" id="SSF53098">
    <property type="entry name" value="Ribonuclease H-like"/>
    <property type="match status" value="1"/>
</dbReference>
<dbReference type="PANTHER" id="PTHR46880:SF5">
    <property type="entry name" value="DUF4371 DOMAIN-CONTAINING PROTEIN"/>
    <property type="match status" value="1"/>
</dbReference>
<dbReference type="InterPro" id="IPR012337">
    <property type="entry name" value="RNaseH-like_sf"/>
</dbReference>
<dbReference type="Proteomes" id="UP000694865">
    <property type="component" value="Unplaced"/>
</dbReference>
<organism evidence="1 2">
    <name type="scientific">Saccoglossus kowalevskii</name>
    <name type="common">Acorn worm</name>
    <dbReference type="NCBI Taxonomy" id="10224"/>
    <lineage>
        <taxon>Eukaryota</taxon>
        <taxon>Metazoa</taxon>
        <taxon>Hemichordata</taxon>
        <taxon>Enteropneusta</taxon>
        <taxon>Harrimaniidae</taxon>
        <taxon>Saccoglossus</taxon>
    </lineage>
</organism>
<dbReference type="PANTHER" id="PTHR46880">
    <property type="entry name" value="RAS-ASSOCIATING DOMAIN-CONTAINING PROTEIN"/>
    <property type="match status" value="1"/>
</dbReference>
<sequence length="280" mass="31355">MLDKTTDVSVNEQLTLNCRYITPDGNLTVKFLKMIEPLKPDDDNNQRVTLGAETITRHITAYLEEKGLDYKRLVGIGTDGAAVMMGKRSSVVKRLQELATKAIGIHCCAHRLQLASSQATNAVPYVKRFTSILRQFYDFFNNSLVRMAGLHAIQTALHEKELKPVEPSSTRWLSIEMSVTRLKNTFISVLLSLDREGEERGEAKAVGLKNLMMSWRFVATMLLLCDLLPNVNKLSRAFQDSEFELSAMKPLIASTVSTISAMESSDGENLEQLPVFINKL</sequence>
<protein>
    <submittedName>
        <fullName evidence="2">Zinc finger protein 862-like</fullName>
    </submittedName>
</protein>
<reference evidence="2" key="1">
    <citation type="submission" date="2025-08" db="UniProtKB">
        <authorList>
            <consortium name="RefSeq"/>
        </authorList>
    </citation>
    <scope>IDENTIFICATION</scope>
    <source>
        <tissue evidence="2">Testes</tissue>
    </source>
</reference>
<evidence type="ECO:0000313" key="2">
    <source>
        <dbReference type="RefSeq" id="XP_006824627.1"/>
    </source>
</evidence>
<accession>A0ABM0MX86</accession>
<evidence type="ECO:0000313" key="1">
    <source>
        <dbReference type="Proteomes" id="UP000694865"/>
    </source>
</evidence>
<dbReference type="GeneID" id="102804998"/>
<dbReference type="RefSeq" id="XP_006824627.1">
    <property type="nucleotide sequence ID" value="XM_006824564.1"/>
</dbReference>
<proteinExistence type="predicted"/>